<organism evidence="5">
    <name type="scientific">freshwater metagenome</name>
    <dbReference type="NCBI Taxonomy" id="449393"/>
    <lineage>
        <taxon>unclassified sequences</taxon>
        <taxon>metagenomes</taxon>
        <taxon>ecological metagenomes</taxon>
    </lineage>
</organism>
<keyword evidence="3" id="KW-0418">Kinase</keyword>
<dbReference type="InterPro" id="IPR029056">
    <property type="entry name" value="Ribokinase-like"/>
</dbReference>
<dbReference type="InterPro" id="IPR052700">
    <property type="entry name" value="Carb_kinase_PfkB-like"/>
</dbReference>
<keyword evidence="2" id="KW-0808">Transferase</keyword>
<sequence length="307" mass="31361">MCSSVAGMLLVVGDAHEEIVVELGASPPRGGVGSAHIVRRRGGSAANVAALAAEAHAAARYAGQVGLDHAGDFLIEDLEESGVDVCITRQGRTGTAVIVRSGATTTRIVDRATATQCTGFKSAVLDDVTLIHLPASAFSVEPLATAVEDLLGEAIERGIPITIDAADPETIDELGAGEMRSLIAQLRPLAFFCNRAESVHLGLHGREPMAGALYTVVTSGPRPALLLSANSAVSFPVPPVAGIVDQDGAGDGFVTGFLLAHLGGQAPATCMRAGHLLASRVLRHAGPRLSIVQAVAKETSVSASTTS</sequence>
<accession>A0A6J7AX69</accession>
<reference evidence="5" key="1">
    <citation type="submission" date="2020-05" db="EMBL/GenBank/DDBJ databases">
        <authorList>
            <person name="Chiriac C."/>
            <person name="Salcher M."/>
            <person name="Ghai R."/>
            <person name="Kavagutti S V."/>
        </authorList>
    </citation>
    <scope>NUCLEOTIDE SEQUENCE</scope>
</reference>
<name>A0A6J7AX69_9ZZZZ</name>
<proteinExistence type="inferred from homology"/>
<evidence type="ECO:0000259" key="4">
    <source>
        <dbReference type="Pfam" id="PF00294"/>
    </source>
</evidence>
<comment type="similarity">
    <text evidence="1">Belongs to the carbohydrate kinase PfkB family.</text>
</comment>
<dbReference type="InterPro" id="IPR011611">
    <property type="entry name" value="PfkB_dom"/>
</dbReference>
<dbReference type="SUPFAM" id="SSF53613">
    <property type="entry name" value="Ribokinase-like"/>
    <property type="match status" value="1"/>
</dbReference>
<dbReference type="EMBL" id="CAFABA010000254">
    <property type="protein sequence ID" value="CAB4836878.1"/>
    <property type="molecule type" value="Genomic_DNA"/>
</dbReference>
<evidence type="ECO:0000256" key="1">
    <source>
        <dbReference type="ARBA" id="ARBA00010688"/>
    </source>
</evidence>
<protein>
    <submittedName>
        <fullName evidence="5">Unannotated protein</fullName>
    </submittedName>
</protein>
<evidence type="ECO:0000313" key="5">
    <source>
        <dbReference type="EMBL" id="CAB4836878.1"/>
    </source>
</evidence>
<dbReference type="GO" id="GO:0016301">
    <property type="term" value="F:kinase activity"/>
    <property type="evidence" value="ECO:0007669"/>
    <property type="project" value="UniProtKB-KW"/>
</dbReference>
<dbReference type="PANTHER" id="PTHR43320:SF3">
    <property type="entry name" value="CARBOHYDRATE KINASE PFKB DOMAIN-CONTAINING PROTEIN"/>
    <property type="match status" value="1"/>
</dbReference>
<dbReference type="PANTHER" id="PTHR43320">
    <property type="entry name" value="SUGAR KINASE"/>
    <property type="match status" value="1"/>
</dbReference>
<feature type="domain" description="Carbohydrate kinase PfkB" evidence="4">
    <location>
        <begin position="34"/>
        <end position="290"/>
    </location>
</feature>
<dbReference type="Gene3D" id="3.40.1190.20">
    <property type="match status" value="1"/>
</dbReference>
<gene>
    <name evidence="5" type="ORF">UFOPK3139_03324</name>
</gene>
<dbReference type="Pfam" id="PF00294">
    <property type="entry name" value="PfkB"/>
    <property type="match status" value="1"/>
</dbReference>
<evidence type="ECO:0000256" key="3">
    <source>
        <dbReference type="ARBA" id="ARBA00022777"/>
    </source>
</evidence>
<evidence type="ECO:0000256" key="2">
    <source>
        <dbReference type="ARBA" id="ARBA00022679"/>
    </source>
</evidence>
<dbReference type="AlphaFoldDB" id="A0A6J7AX69"/>